<keyword evidence="10" id="KW-1185">Reference proteome</keyword>
<evidence type="ECO:0000259" key="7">
    <source>
        <dbReference type="Pfam" id="PF04130"/>
    </source>
</evidence>
<dbReference type="InterPro" id="IPR040457">
    <property type="entry name" value="GCP_C"/>
</dbReference>
<organism evidence="9 10">
    <name type="scientific">Cutaneotrichosporon cavernicola</name>
    <dbReference type="NCBI Taxonomy" id="279322"/>
    <lineage>
        <taxon>Eukaryota</taxon>
        <taxon>Fungi</taxon>
        <taxon>Dikarya</taxon>
        <taxon>Basidiomycota</taxon>
        <taxon>Agaricomycotina</taxon>
        <taxon>Tremellomycetes</taxon>
        <taxon>Trichosporonales</taxon>
        <taxon>Trichosporonaceae</taxon>
        <taxon>Cutaneotrichosporon</taxon>
    </lineage>
</organism>
<dbReference type="Proteomes" id="UP001233271">
    <property type="component" value="Chromosome 5"/>
</dbReference>
<dbReference type="GO" id="GO:0007020">
    <property type="term" value="P:microtubule nucleation"/>
    <property type="evidence" value="ECO:0007669"/>
    <property type="project" value="InterPro"/>
</dbReference>
<dbReference type="Gene3D" id="1.20.120.1900">
    <property type="entry name" value="Gamma-tubulin complex, C-terminal domain"/>
    <property type="match status" value="1"/>
</dbReference>
<dbReference type="RefSeq" id="XP_060458073.1">
    <property type="nucleotide sequence ID" value="XM_060601595.1"/>
</dbReference>
<dbReference type="GO" id="GO:0005816">
    <property type="term" value="C:spindle pole body"/>
    <property type="evidence" value="ECO:0007669"/>
    <property type="project" value="UniProtKB-ARBA"/>
</dbReference>
<dbReference type="GO" id="GO:0005874">
    <property type="term" value="C:microtubule"/>
    <property type="evidence" value="ECO:0007669"/>
    <property type="project" value="UniProtKB-KW"/>
</dbReference>
<dbReference type="EMBL" id="AP028216">
    <property type="protein sequence ID" value="BEI92808.1"/>
    <property type="molecule type" value="Genomic_DNA"/>
</dbReference>
<comment type="subcellular location">
    <subcellularLocation>
        <location evidence="1">Cytoplasm</location>
        <location evidence="1">Cytoskeleton</location>
    </subcellularLocation>
</comment>
<evidence type="ECO:0000313" key="9">
    <source>
        <dbReference type="EMBL" id="BEI92808.1"/>
    </source>
</evidence>
<sequence length="1110" mass="121449">MGLFPLGPNTAPTFTLPPLEEDAPGAERLLGTLGRRVLAVPAFSVLKPEIPEDTVLPSLPDIGELDLSVGNGIFPSLDVGVYGAPPEVEDAQPSPTELRKGVEEWSAAADSIAGPSRSQPLTWDGTAARLLSESTIFEAFLVTSEPPLALPKIRTPATSVPAPGRSVLDLLMRATLGTALSGTVRWSTRRGGFVYSDTGPRPAGLERRTAERVMDEFLAIGTAVRRLEIIVSEHSSTPLTPTHHALFYTLSTILTYVKDRLAAGVEATFQEIDPSAPWLRRDAALAGTRELTATLCEVMCWPIDTVKPIGLPARPASVLTHLHAHLVAHISTATTEQQRSYVVLSLAYLLSHASKPFLDLLHQWIGLEDDSRTEECEDPEAQPWVDLGITRKALPPTDGYGVRWEYTFSARRMPAFVPRDDRRALFEAGRSLRALREASKGLHPLCSTDWPIRASWGWGRVDDPPNDLRSHARRVQREIDYWRGASALRARTISASSIGSLHSRRRTVYTPTPPSSHDPSAPSSPSKSTTGKDKDADFWAVFNLPPGGHMGSKNSASLWVPAPLDELDAFVQRHSGLDEPLLPSDSPTLELYISSHLLAPLLAHAALISRSLVSLYIDDLHFLDHLDVLKAFWLGGDAGFSKRVGAALFGKDQAGAGGALGLGRRARTRARLGLDGGGSDSSQSSWGVGLGLGLSDRTKWPPGGSELAYALRTALLDDEIADLCNKGPVWENLEDRVSFAVRSLPDETEGGRRARWLNPQAIEALDFLYLVYSPPTAIATLLPTNIMDKYQRIHNFLLRLSRVDAVLRLLYFSVLRPSPPPDASPLKTGADATYTRMSSQVRLPTRAQHGPFPAGSEAEKTALFLRYEMSWFVSSLSRYVLDTAVGHNWDVMRQRLDKLRRRGAMVTGTDSRPITPGAEYDDDYEDLDFELDEAGGDAEDEGIAQLGSLSQLQSAHSLVLYHNIILNRVLRACLLSDKPGHQVTLKILMALLSLILDLAKTVAEVERGAMAVANAAIRVSTIRQDWSDKKAVFLHALERLSLRTSTTQSLDRQTEKTSEEADLQLLLDGEGDDRVESQHAAPGSVELQELLLRLRLGEPGARSGRWREGR</sequence>
<keyword evidence="3" id="KW-0963">Cytoplasm</keyword>
<dbReference type="GO" id="GO:0051011">
    <property type="term" value="F:microtubule minus-end binding"/>
    <property type="evidence" value="ECO:0007669"/>
    <property type="project" value="TreeGrafter"/>
</dbReference>
<dbReference type="GO" id="GO:0000930">
    <property type="term" value="C:gamma-tubulin complex"/>
    <property type="evidence" value="ECO:0007669"/>
    <property type="project" value="TreeGrafter"/>
</dbReference>
<dbReference type="GeneID" id="85496678"/>
<proteinExistence type="inferred from homology"/>
<evidence type="ECO:0000256" key="6">
    <source>
        <dbReference type="SAM" id="MobiDB-lite"/>
    </source>
</evidence>
<protein>
    <recommendedName>
        <fullName evidence="11">Spindle pole body component</fullName>
    </recommendedName>
</protein>
<comment type="similarity">
    <text evidence="2">Belongs to the TUBGCP family.</text>
</comment>
<dbReference type="GO" id="GO:0043015">
    <property type="term" value="F:gamma-tubulin binding"/>
    <property type="evidence" value="ECO:0007669"/>
    <property type="project" value="InterPro"/>
</dbReference>
<evidence type="ECO:0000256" key="5">
    <source>
        <dbReference type="ARBA" id="ARBA00023212"/>
    </source>
</evidence>
<name>A0AA48QWX6_9TREE</name>
<dbReference type="GO" id="GO:0031122">
    <property type="term" value="P:cytoplasmic microtubule organization"/>
    <property type="evidence" value="ECO:0007669"/>
    <property type="project" value="TreeGrafter"/>
</dbReference>
<evidence type="ECO:0000256" key="1">
    <source>
        <dbReference type="ARBA" id="ARBA00004245"/>
    </source>
</evidence>
<evidence type="ECO:0000313" key="10">
    <source>
        <dbReference type="Proteomes" id="UP001233271"/>
    </source>
</evidence>
<reference evidence="9" key="1">
    <citation type="journal article" date="2023" name="BMC Genomics">
        <title>Chromosome-level genome assemblies of Cutaneotrichosporon spp. (Trichosporonales, Basidiomycota) reveal imbalanced evolution between nucleotide sequences and chromosome synteny.</title>
        <authorList>
            <person name="Kobayashi Y."/>
            <person name="Kayamori A."/>
            <person name="Aoki K."/>
            <person name="Shiwa Y."/>
            <person name="Matsutani M."/>
            <person name="Fujita N."/>
            <person name="Sugita T."/>
            <person name="Iwasaki W."/>
            <person name="Tanaka N."/>
            <person name="Takashima M."/>
        </authorList>
    </citation>
    <scope>NUCLEOTIDE SEQUENCE</scope>
    <source>
        <strain evidence="9">HIS019</strain>
    </source>
</reference>
<dbReference type="GO" id="GO:0000922">
    <property type="term" value="C:spindle pole"/>
    <property type="evidence" value="ECO:0007669"/>
    <property type="project" value="InterPro"/>
</dbReference>
<evidence type="ECO:0000256" key="2">
    <source>
        <dbReference type="ARBA" id="ARBA00010337"/>
    </source>
</evidence>
<feature type="domain" description="Gamma tubulin complex component protein N-terminal" evidence="8">
    <location>
        <begin position="211"/>
        <end position="448"/>
    </location>
</feature>
<dbReference type="InterPro" id="IPR007259">
    <property type="entry name" value="GCP"/>
</dbReference>
<dbReference type="InterPro" id="IPR042241">
    <property type="entry name" value="GCP_C_sf"/>
</dbReference>
<accession>A0AA48QWX6</accession>
<keyword evidence="4" id="KW-0493">Microtubule</keyword>
<dbReference type="GO" id="GO:0000278">
    <property type="term" value="P:mitotic cell cycle"/>
    <property type="evidence" value="ECO:0007669"/>
    <property type="project" value="TreeGrafter"/>
</dbReference>
<gene>
    <name evidence="9" type="ORF">CcaverHIS019_0504360</name>
</gene>
<dbReference type="Pfam" id="PF04130">
    <property type="entry name" value="GCP_C_terminal"/>
    <property type="match status" value="1"/>
</dbReference>
<feature type="compositionally biased region" description="Low complexity" evidence="6">
    <location>
        <begin position="517"/>
        <end position="529"/>
    </location>
</feature>
<dbReference type="GO" id="GO:0051225">
    <property type="term" value="P:spindle assembly"/>
    <property type="evidence" value="ECO:0007669"/>
    <property type="project" value="TreeGrafter"/>
</dbReference>
<feature type="region of interest" description="Disordered" evidence="6">
    <location>
        <begin position="503"/>
        <end position="533"/>
    </location>
</feature>
<dbReference type="PANTHER" id="PTHR19302:SF70">
    <property type="entry name" value="GAMMA-TUBULIN COMPLEX COMPONENT 6"/>
    <property type="match status" value="1"/>
</dbReference>
<dbReference type="PANTHER" id="PTHR19302">
    <property type="entry name" value="GAMMA TUBULIN COMPLEX PROTEIN"/>
    <property type="match status" value="1"/>
</dbReference>
<dbReference type="InterPro" id="IPR041470">
    <property type="entry name" value="GCP_N"/>
</dbReference>
<evidence type="ECO:0000256" key="3">
    <source>
        <dbReference type="ARBA" id="ARBA00022490"/>
    </source>
</evidence>
<dbReference type="GO" id="GO:0051321">
    <property type="term" value="P:meiotic cell cycle"/>
    <property type="evidence" value="ECO:0007669"/>
    <property type="project" value="TreeGrafter"/>
</dbReference>
<feature type="domain" description="Gamma tubulin complex component C-terminal" evidence="7">
    <location>
        <begin position="623"/>
        <end position="1059"/>
    </location>
</feature>
<keyword evidence="5" id="KW-0206">Cytoskeleton</keyword>
<evidence type="ECO:0008006" key="11">
    <source>
        <dbReference type="Google" id="ProtNLM"/>
    </source>
</evidence>
<evidence type="ECO:0000259" key="8">
    <source>
        <dbReference type="Pfam" id="PF17681"/>
    </source>
</evidence>
<evidence type="ECO:0000256" key="4">
    <source>
        <dbReference type="ARBA" id="ARBA00022701"/>
    </source>
</evidence>
<dbReference type="AlphaFoldDB" id="A0AA48QWX6"/>
<dbReference type="Pfam" id="PF17681">
    <property type="entry name" value="GCP_N_terminal"/>
    <property type="match status" value="1"/>
</dbReference>
<dbReference type="KEGG" id="ccac:CcaHIS019_0504360"/>